<evidence type="ECO:0000313" key="2">
    <source>
        <dbReference type="EMBL" id="KAK7077462.1"/>
    </source>
</evidence>
<dbReference type="EMBL" id="JAXCGZ010008766">
    <property type="protein sequence ID" value="KAK7077462.1"/>
    <property type="molecule type" value="Genomic_DNA"/>
</dbReference>
<proteinExistence type="predicted"/>
<dbReference type="Proteomes" id="UP001381693">
    <property type="component" value="Unassembled WGS sequence"/>
</dbReference>
<gene>
    <name evidence="2" type="ORF">SK128_021472</name>
</gene>
<accession>A0AAN8X6H8</accession>
<feature type="compositionally biased region" description="Low complexity" evidence="1">
    <location>
        <begin position="18"/>
        <end position="28"/>
    </location>
</feature>
<reference evidence="2 3" key="1">
    <citation type="submission" date="2023-11" db="EMBL/GenBank/DDBJ databases">
        <title>Halocaridina rubra genome assembly.</title>
        <authorList>
            <person name="Smith C."/>
        </authorList>
    </citation>
    <scope>NUCLEOTIDE SEQUENCE [LARGE SCALE GENOMIC DNA]</scope>
    <source>
        <strain evidence="2">EP-1</strain>
        <tissue evidence="2">Whole</tissue>
    </source>
</reference>
<name>A0AAN8X6H8_HALRR</name>
<evidence type="ECO:0000313" key="3">
    <source>
        <dbReference type="Proteomes" id="UP001381693"/>
    </source>
</evidence>
<comment type="caution">
    <text evidence="2">The sequence shown here is derived from an EMBL/GenBank/DDBJ whole genome shotgun (WGS) entry which is preliminary data.</text>
</comment>
<feature type="compositionally biased region" description="Polar residues" evidence="1">
    <location>
        <begin position="29"/>
        <end position="47"/>
    </location>
</feature>
<keyword evidence="3" id="KW-1185">Reference proteome</keyword>
<organism evidence="2 3">
    <name type="scientific">Halocaridina rubra</name>
    <name type="common">Hawaiian red shrimp</name>
    <dbReference type="NCBI Taxonomy" id="373956"/>
    <lineage>
        <taxon>Eukaryota</taxon>
        <taxon>Metazoa</taxon>
        <taxon>Ecdysozoa</taxon>
        <taxon>Arthropoda</taxon>
        <taxon>Crustacea</taxon>
        <taxon>Multicrustacea</taxon>
        <taxon>Malacostraca</taxon>
        <taxon>Eumalacostraca</taxon>
        <taxon>Eucarida</taxon>
        <taxon>Decapoda</taxon>
        <taxon>Pleocyemata</taxon>
        <taxon>Caridea</taxon>
        <taxon>Atyoidea</taxon>
        <taxon>Atyidae</taxon>
        <taxon>Halocaridina</taxon>
    </lineage>
</organism>
<protein>
    <submittedName>
        <fullName evidence="2">Uncharacterized protein</fullName>
    </submittedName>
</protein>
<evidence type="ECO:0000256" key="1">
    <source>
        <dbReference type="SAM" id="MobiDB-lite"/>
    </source>
</evidence>
<dbReference type="AlphaFoldDB" id="A0AAN8X6H8"/>
<sequence length="76" mass="8758">MADRLNSLVNQEQEQLDQEQQSQHQGQQRLPSDSTNPEQSNAGSSMDNHMENLRLLVRLALHLIDQLLNFICNQNM</sequence>
<feature type="region of interest" description="Disordered" evidence="1">
    <location>
        <begin position="1"/>
        <end position="47"/>
    </location>
</feature>